<reference evidence="2 3" key="1">
    <citation type="submission" date="2016-10" db="EMBL/GenBank/DDBJ databases">
        <authorList>
            <person name="de Groot N.N."/>
        </authorList>
    </citation>
    <scope>NUCLEOTIDE SEQUENCE [LARGE SCALE GENOMIC DNA]</scope>
    <source>
        <strain evidence="2 3">DSM 19547</strain>
    </source>
</reference>
<feature type="transmembrane region" description="Helical" evidence="1">
    <location>
        <begin position="110"/>
        <end position="126"/>
    </location>
</feature>
<dbReference type="AlphaFoldDB" id="A0A1I5N3Z2"/>
<feature type="transmembrane region" description="Helical" evidence="1">
    <location>
        <begin position="12"/>
        <end position="33"/>
    </location>
</feature>
<keyword evidence="3" id="KW-1185">Reference proteome</keyword>
<accession>A0A1I5N3Z2</accession>
<evidence type="ECO:0000256" key="1">
    <source>
        <dbReference type="SAM" id="Phobius"/>
    </source>
</evidence>
<dbReference type="STRING" id="441119.SAMN04488047_10386"/>
<sequence length="211" mass="21953">MAQVARPNFRSLVSPFSLIALFSVGHVVTAIALQSVSHVAPWVDGSPLNVMNGTLLSISAALALLMALLTTAAPTRAVPWLVAGLVFAAVAVEEVFPLEALAEQLRGDGAKVGLAVLTAFAISLTVRSPFVPGRAVALLGLGYGAQLNFLLVELGDGTLFTLPGFSLQELRLLEEYLEFGAASLYFAGISDVVLTEIGASGPDPAHRVEDA</sequence>
<evidence type="ECO:0000313" key="2">
    <source>
        <dbReference type="EMBL" id="SFP16538.1"/>
    </source>
</evidence>
<evidence type="ECO:0000313" key="3">
    <source>
        <dbReference type="Proteomes" id="UP000199356"/>
    </source>
</evidence>
<dbReference type="RefSeq" id="WP_093418913.1">
    <property type="nucleotide sequence ID" value="NZ_FOXA01000003.1"/>
</dbReference>
<organism evidence="2 3">
    <name type="scientific">Tranquillimonas alkanivorans</name>
    <dbReference type="NCBI Taxonomy" id="441119"/>
    <lineage>
        <taxon>Bacteria</taxon>
        <taxon>Pseudomonadati</taxon>
        <taxon>Pseudomonadota</taxon>
        <taxon>Alphaproteobacteria</taxon>
        <taxon>Rhodobacterales</taxon>
        <taxon>Roseobacteraceae</taxon>
        <taxon>Tranquillimonas</taxon>
    </lineage>
</organism>
<protein>
    <submittedName>
        <fullName evidence="2">Uncharacterized protein</fullName>
    </submittedName>
</protein>
<feature type="transmembrane region" description="Helical" evidence="1">
    <location>
        <begin position="80"/>
        <end position="98"/>
    </location>
</feature>
<dbReference type="Proteomes" id="UP000199356">
    <property type="component" value="Unassembled WGS sequence"/>
</dbReference>
<dbReference type="EMBL" id="FOXA01000003">
    <property type="protein sequence ID" value="SFP16538.1"/>
    <property type="molecule type" value="Genomic_DNA"/>
</dbReference>
<name>A0A1I5N3Z2_9RHOB</name>
<keyword evidence="1" id="KW-0812">Transmembrane</keyword>
<keyword evidence="1" id="KW-0472">Membrane</keyword>
<feature type="transmembrane region" description="Helical" evidence="1">
    <location>
        <begin position="53"/>
        <end position="73"/>
    </location>
</feature>
<proteinExistence type="predicted"/>
<keyword evidence="1" id="KW-1133">Transmembrane helix</keyword>
<gene>
    <name evidence="2" type="ORF">SAMN04488047_10386</name>
</gene>